<dbReference type="GO" id="GO:0051539">
    <property type="term" value="F:4 iron, 4 sulfur cluster binding"/>
    <property type="evidence" value="ECO:0007669"/>
    <property type="project" value="UniProtKB-KW"/>
</dbReference>
<keyword evidence="2" id="KW-0004">4Fe-4S</keyword>
<dbReference type="InterPro" id="IPR013785">
    <property type="entry name" value="Aldolase_TIM"/>
</dbReference>
<evidence type="ECO:0000256" key="3">
    <source>
        <dbReference type="ARBA" id="ARBA00022691"/>
    </source>
</evidence>
<keyword evidence="4" id="KW-0479">Metal-binding</keyword>
<keyword evidence="5" id="KW-0408">Iron</keyword>
<accession>A0A2R7Y477</accession>
<evidence type="ECO:0000256" key="5">
    <source>
        <dbReference type="ARBA" id="ARBA00023004"/>
    </source>
</evidence>
<sequence>MKNSKLYETVNEGVIKCLVCERRCLLTPGRKGVCRNYLNVEGRLEHLGYGRLSAVKSRPIEVKPLFHYWPGSTALTYSTWGCNFYCPWCQNFYLSFNHPRDNDPVINPERLVEEALKTVMKVFQQVLTNLP</sequence>
<protein>
    <recommendedName>
        <fullName evidence="9">Radical SAM protein</fullName>
    </recommendedName>
</protein>
<keyword evidence="3" id="KW-0949">S-adenosyl-L-methionine</keyword>
<evidence type="ECO:0008006" key="9">
    <source>
        <dbReference type="Google" id="ProtNLM"/>
    </source>
</evidence>
<dbReference type="Gene3D" id="3.20.20.70">
    <property type="entry name" value="Aldolase class I"/>
    <property type="match status" value="1"/>
</dbReference>
<dbReference type="PANTHER" id="PTHR30352">
    <property type="entry name" value="PYRUVATE FORMATE-LYASE-ACTIVATING ENZYME"/>
    <property type="match status" value="1"/>
</dbReference>
<dbReference type="SUPFAM" id="SSF102114">
    <property type="entry name" value="Radical SAM enzymes"/>
    <property type="match status" value="1"/>
</dbReference>
<dbReference type="GO" id="GO:0046872">
    <property type="term" value="F:metal ion binding"/>
    <property type="evidence" value="ECO:0007669"/>
    <property type="project" value="UniProtKB-KW"/>
</dbReference>
<evidence type="ECO:0000313" key="8">
    <source>
        <dbReference type="Proteomes" id="UP000244093"/>
    </source>
</evidence>
<gene>
    <name evidence="7" type="ORF">B7O98_06575</name>
</gene>
<dbReference type="Proteomes" id="UP000244093">
    <property type="component" value="Unassembled WGS sequence"/>
</dbReference>
<dbReference type="InterPro" id="IPR034457">
    <property type="entry name" value="Organic_radical-activating"/>
</dbReference>
<keyword evidence="6" id="KW-0411">Iron-sulfur</keyword>
<proteinExistence type="predicted"/>
<evidence type="ECO:0000256" key="4">
    <source>
        <dbReference type="ARBA" id="ARBA00022723"/>
    </source>
</evidence>
<evidence type="ECO:0000313" key="7">
    <source>
        <dbReference type="EMBL" id="PUA32320.1"/>
    </source>
</evidence>
<dbReference type="EMBL" id="NBVN01000004">
    <property type="protein sequence ID" value="PUA32320.1"/>
    <property type="molecule type" value="Genomic_DNA"/>
</dbReference>
<dbReference type="AlphaFoldDB" id="A0A2R7Y477"/>
<dbReference type="InterPro" id="IPR058240">
    <property type="entry name" value="rSAM_sf"/>
</dbReference>
<dbReference type="PANTHER" id="PTHR30352:SF5">
    <property type="entry name" value="PYRUVATE FORMATE-LYASE 1-ACTIVATING ENZYME"/>
    <property type="match status" value="1"/>
</dbReference>
<evidence type="ECO:0000256" key="1">
    <source>
        <dbReference type="ARBA" id="ARBA00001966"/>
    </source>
</evidence>
<organism evidence="7 8">
    <name type="scientific">Zestosphaera tikiterensis</name>
    <dbReference type="NCBI Taxonomy" id="1973259"/>
    <lineage>
        <taxon>Archaea</taxon>
        <taxon>Thermoproteota</taxon>
        <taxon>Thermoprotei</taxon>
        <taxon>Desulfurococcales</taxon>
        <taxon>Desulfurococcaceae</taxon>
        <taxon>Zestosphaera</taxon>
    </lineage>
</organism>
<name>A0A2R7Y477_9CREN</name>
<reference evidence="7 8" key="1">
    <citation type="journal article" date="2018" name="Syst. Appl. Microbiol.">
        <title>A new symbiotic nanoarchaeote (Candidatus Nanoclepta minutus) and its host (Zestosphaera tikiterensis gen. nov., sp. nov.) from a New Zealand hot spring.</title>
        <authorList>
            <person name="St John E."/>
            <person name="Liu Y."/>
            <person name="Podar M."/>
            <person name="Stott M.B."/>
            <person name="Meneghin J."/>
            <person name="Chen Z."/>
            <person name="Lagutin K."/>
            <person name="Mitchell K."/>
            <person name="Reysenbach A.L."/>
        </authorList>
    </citation>
    <scope>NUCLEOTIDE SEQUENCE [LARGE SCALE GENOMIC DNA]</scope>
    <source>
        <strain evidence="7">NZ3</strain>
    </source>
</reference>
<comment type="cofactor">
    <cofactor evidence="1">
        <name>[4Fe-4S] cluster</name>
        <dbReference type="ChEBI" id="CHEBI:49883"/>
    </cofactor>
</comment>
<comment type="caution">
    <text evidence="7">The sequence shown here is derived from an EMBL/GenBank/DDBJ whole genome shotgun (WGS) entry which is preliminary data.</text>
</comment>
<evidence type="ECO:0000256" key="2">
    <source>
        <dbReference type="ARBA" id="ARBA00022485"/>
    </source>
</evidence>
<evidence type="ECO:0000256" key="6">
    <source>
        <dbReference type="ARBA" id="ARBA00023014"/>
    </source>
</evidence>